<keyword evidence="6" id="KW-0131">Cell cycle</keyword>
<keyword evidence="1" id="KW-1003">Cell membrane</keyword>
<feature type="region of interest" description="Disordered" evidence="8">
    <location>
        <begin position="83"/>
        <end position="104"/>
    </location>
</feature>
<dbReference type="Pfam" id="PF04977">
    <property type="entry name" value="DivIC"/>
    <property type="match status" value="1"/>
</dbReference>
<evidence type="ECO:0000256" key="5">
    <source>
        <dbReference type="ARBA" id="ARBA00023136"/>
    </source>
</evidence>
<dbReference type="RefSeq" id="WP_338600751.1">
    <property type="nucleotide sequence ID" value="NZ_AP028679.1"/>
</dbReference>
<protein>
    <recommendedName>
        <fullName evidence="11">Septum formation initiator</fullName>
    </recommendedName>
</protein>
<evidence type="ECO:0000256" key="2">
    <source>
        <dbReference type="ARBA" id="ARBA00022618"/>
    </source>
</evidence>
<keyword evidence="10" id="KW-1185">Reference proteome</keyword>
<evidence type="ECO:0000313" key="10">
    <source>
        <dbReference type="Proteomes" id="UP001366166"/>
    </source>
</evidence>
<dbReference type="GO" id="GO:0030428">
    <property type="term" value="C:cell septum"/>
    <property type="evidence" value="ECO:0007669"/>
    <property type="project" value="TreeGrafter"/>
</dbReference>
<evidence type="ECO:0000256" key="4">
    <source>
        <dbReference type="ARBA" id="ARBA00022989"/>
    </source>
</evidence>
<dbReference type="EMBL" id="AP028679">
    <property type="protein sequence ID" value="BEQ15800.1"/>
    <property type="molecule type" value="Genomic_DNA"/>
</dbReference>
<gene>
    <name evidence="9" type="ORF">FAK_28660</name>
</gene>
<dbReference type="Proteomes" id="UP001366166">
    <property type="component" value="Chromosome"/>
</dbReference>
<dbReference type="PANTHER" id="PTHR37485:SF1">
    <property type="entry name" value="CELL DIVISION PROTEIN FTSB"/>
    <property type="match status" value="1"/>
</dbReference>
<evidence type="ECO:0000313" key="9">
    <source>
        <dbReference type="EMBL" id="BEQ15800.1"/>
    </source>
</evidence>
<keyword evidence="4" id="KW-1133">Transmembrane helix</keyword>
<evidence type="ECO:0000256" key="7">
    <source>
        <dbReference type="SAM" id="Coils"/>
    </source>
</evidence>
<accession>A0AAU9EIG9</accession>
<dbReference type="KEGG" id="dmp:FAK_28660"/>
<evidence type="ECO:0008006" key="11">
    <source>
        <dbReference type="Google" id="ProtNLM"/>
    </source>
</evidence>
<evidence type="ECO:0000256" key="6">
    <source>
        <dbReference type="ARBA" id="ARBA00023306"/>
    </source>
</evidence>
<feature type="coiled-coil region" evidence="7">
    <location>
        <begin position="33"/>
        <end position="74"/>
    </location>
</feature>
<evidence type="ECO:0000256" key="1">
    <source>
        <dbReference type="ARBA" id="ARBA00022475"/>
    </source>
</evidence>
<reference evidence="10" key="1">
    <citation type="journal article" date="2023" name="Arch. Microbiol.">
        <title>Desulfoferula mesophilus gen. nov. sp. nov., a mesophilic sulfate-reducing bacterium isolated from a brackish lake sediment.</title>
        <authorList>
            <person name="Watanabe T."/>
            <person name="Yabe T."/>
            <person name="Tsuji J.M."/>
            <person name="Fukui M."/>
        </authorList>
    </citation>
    <scope>NUCLEOTIDE SEQUENCE [LARGE SCALE GENOMIC DNA]</scope>
    <source>
        <strain evidence="10">12FAK</strain>
    </source>
</reference>
<proteinExistence type="predicted"/>
<keyword evidence="7" id="KW-0175">Coiled coil</keyword>
<dbReference type="InterPro" id="IPR023081">
    <property type="entry name" value="Cell_div_FtsB"/>
</dbReference>
<keyword evidence="5" id="KW-0472">Membrane</keyword>
<name>A0AAU9EIG9_9BACT</name>
<keyword evidence="3" id="KW-0812">Transmembrane</keyword>
<dbReference type="AlphaFoldDB" id="A0AAU9EIG9"/>
<organism evidence="9 10">
    <name type="scientific">Desulfoferula mesophila</name>
    <dbReference type="NCBI Taxonomy" id="3058419"/>
    <lineage>
        <taxon>Bacteria</taxon>
        <taxon>Pseudomonadati</taxon>
        <taxon>Thermodesulfobacteriota</taxon>
        <taxon>Desulfarculia</taxon>
        <taxon>Desulfarculales</taxon>
        <taxon>Desulfarculaceae</taxon>
        <taxon>Desulfoferula</taxon>
    </lineage>
</organism>
<sequence length="104" mass="11694">MASSERSRLWWPLILAAVLVLCALVLWRGVAKLTGLQEELAAARQTNARLDKENRALYRQVQRLRQDKTALERAARRDMGLVGDDEVVYSGPGKKAPAQRPPEK</sequence>
<keyword evidence="2" id="KW-0132">Cell division</keyword>
<evidence type="ECO:0000256" key="3">
    <source>
        <dbReference type="ARBA" id="ARBA00022692"/>
    </source>
</evidence>
<dbReference type="InterPro" id="IPR007060">
    <property type="entry name" value="FtsL/DivIC"/>
</dbReference>
<dbReference type="GO" id="GO:0043093">
    <property type="term" value="P:FtsZ-dependent cytokinesis"/>
    <property type="evidence" value="ECO:0007669"/>
    <property type="project" value="TreeGrafter"/>
</dbReference>
<dbReference type="PANTHER" id="PTHR37485">
    <property type="entry name" value="CELL DIVISION PROTEIN FTSB"/>
    <property type="match status" value="1"/>
</dbReference>
<evidence type="ECO:0000256" key="8">
    <source>
        <dbReference type="SAM" id="MobiDB-lite"/>
    </source>
</evidence>